<keyword evidence="4" id="KW-0539">Nucleus</keyword>
<dbReference type="GO" id="GO:0005634">
    <property type="term" value="C:nucleus"/>
    <property type="evidence" value="ECO:0007669"/>
    <property type="project" value="UniProtKB-SubCell"/>
</dbReference>
<keyword evidence="5" id="KW-0469">Meiosis</keyword>
<dbReference type="GO" id="GO:0005694">
    <property type="term" value="C:chromosome"/>
    <property type="evidence" value="ECO:0007669"/>
    <property type="project" value="UniProtKB-SubCell"/>
</dbReference>
<evidence type="ECO:0000256" key="5">
    <source>
        <dbReference type="ARBA" id="ARBA00023254"/>
    </source>
</evidence>
<proteinExistence type="predicted"/>
<gene>
    <name evidence="7" type="ORF">LPJ64_002762</name>
</gene>
<dbReference type="GO" id="GO:0051321">
    <property type="term" value="P:meiotic cell cycle"/>
    <property type="evidence" value="ECO:0007669"/>
    <property type="project" value="UniProtKB-KW"/>
</dbReference>
<keyword evidence="3" id="KW-0158">Chromosome</keyword>
<feature type="domain" description="HORMA" evidence="6">
    <location>
        <begin position="1"/>
        <end position="185"/>
    </location>
</feature>
<protein>
    <recommendedName>
        <fullName evidence="6">HORMA domain-containing protein</fullName>
    </recommendedName>
</protein>
<evidence type="ECO:0000313" key="8">
    <source>
        <dbReference type="Proteomes" id="UP001145021"/>
    </source>
</evidence>
<evidence type="ECO:0000256" key="2">
    <source>
        <dbReference type="ARBA" id="ARBA00004286"/>
    </source>
</evidence>
<name>A0A9W8CKN0_9FUNG</name>
<dbReference type="Pfam" id="PF02301">
    <property type="entry name" value="HORMA"/>
    <property type="match status" value="1"/>
</dbReference>
<dbReference type="EMBL" id="JANBOH010000094">
    <property type="protein sequence ID" value="KAJ1645678.1"/>
    <property type="molecule type" value="Genomic_DNA"/>
</dbReference>
<dbReference type="PANTHER" id="PTHR48225:SF7">
    <property type="entry name" value="MEIOSIS-SPECIFIC PROTEIN HOP1"/>
    <property type="match status" value="1"/>
</dbReference>
<dbReference type="SUPFAM" id="SSF56019">
    <property type="entry name" value="The spindle assembly checkpoint protein mad2"/>
    <property type="match status" value="1"/>
</dbReference>
<keyword evidence="8" id="KW-1185">Reference proteome</keyword>
<evidence type="ECO:0000313" key="7">
    <source>
        <dbReference type="EMBL" id="KAJ1645678.1"/>
    </source>
</evidence>
<evidence type="ECO:0000256" key="4">
    <source>
        <dbReference type="ARBA" id="ARBA00023242"/>
    </source>
</evidence>
<organism evidence="7 8">
    <name type="scientific">Coemansia asiatica</name>
    <dbReference type="NCBI Taxonomy" id="1052880"/>
    <lineage>
        <taxon>Eukaryota</taxon>
        <taxon>Fungi</taxon>
        <taxon>Fungi incertae sedis</taxon>
        <taxon>Zoopagomycota</taxon>
        <taxon>Kickxellomycotina</taxon>
        <taxon>Kickxellomycetes</taxon>
        <taxon>Kickxellales</taxon>
        <taxon>Kickxellaceae</taxon>
        <taxon>Coemansia</taxon>
    </lineage>
</organism>
<dbReference type="AlphaFoldDB" id="A0A9W8CKN0"/>
<dbReference type="InterPro" id="IPR036570">
    <property type="entry name" value="HORMA_dom_sf"/>
</dbReference>
<evidence type="ECO:0000259" key="6">
    <source>
        <dbReference type="PROSITE" id="PS50815"/>
    </source>
</evidence>
<accession>A0A9W8CKN0</accession>
<dbReference type="Gene3D" id="3.30.900.10">
    <property type="entry name" value="HORMA domain"/>
    <property type="match status" value="1"/>
</dbReference>
<dbReference type="PANTHER" id="PTHR48225">
    <property type="entry name" value="HORMA DOMAIN-CONTAINING PROTEIN 1"/>
    <property type="match status" value="1"/>
</dbReference>
<dbReference type="PROSITE" id="PS50815">
    <property type="entry name" value="HORMA"/>
    <property type="match status" value="1"/>
</dbReference>
<evidence type="ECO:0000256" key="1">
    <source>
        <dbReference type="ARBA" id="ARBA00004123"/>
    </source>
</evidence>
<evidence type="ECO:0000256" key="3">
    <source>
        <dbReference type="ARBA" id="ARBA00022454"/>
    </source>
</evidence>
<comment type="caution">
    <text evidence="7">The sequence shown here is derived from an EMBL/GenBank/DDBJ whole genome shotgun (WGS) entry which is preliminary data.</text>
</comment>
<reference evidence="7" key="1">
    <citation type="submission" date="2022-07" db="EMBL/GenBank/DDBJ databases">
        <title>Phylogenomic reconstructions and comparative analyses of Kickxellomycotina fungi.</title>
        <authorList>
            <person name="Reynolds N.K."/>
            <person name="Stajich J.E."/>
            <person name="Barry K."/>
            <person name="Grigoriev I.V."/>
            <person name="Crous P."/>
            <person name="Smith M.E."/>
        </authorList>
    </citation>
    <scope>NUCLEOTIDE SEQUENCE</scope>
    <source>
        <strain evidence="7">NBRC 105413</strain>
    </source>
</reference>
<dbReference type="InterPro" id="IPR051294">
    <property type="entry name" value="HORMA_MeioticProgression"/>
</dbReference>
<comment type="subcellular location">
    <subcellularLocation>
        <location evidence="2">Chromosome</location>
    </subcellularLocation>
    <subcellularLocation>
        <location evidence="1">Nucleus</location>
    </subcellularLocation>
</comment>
<dbReference type="InterPro" id="IPR003511">
    <property type="entry name" value="HORMA_dom"/>
</dbReference>
<dbReference type="Proteomes" id="UP001145021">
    <property type="component" value="Unassembled WGS sequence"/>
</dbReference>
<sequence>MPFKSFLGEVLCIVYSEIAYYRYLFPEYCFETVRLVDTVSHRLIKGKSIESDQLLETIDGVCDALSKELIKTLVIGISISPIKPTYVRELYAFQFGRQQKSNATVPVKSAKKKLLSENATTALFLDRLVGLLREMEPLAPPISIGSRMALVSNASAEYIPPSFLPFSTSSIEGFTILPHCGSARIGKAERDGLALYMCALCVEGAVQVPTLGSILCAMPMSLDVDEDMQETVFVASPGWVQCLEQAKDIKDRLANRF</sequence>